<gene>
    <name evidence="1" type="ORF">PSTT_06188</name>
</gene>
<dbReference type="VEuPathDB" id="FungiDB:PSHT_02878"/>
<evidence type="ECO:0000313" key="1">
    <source>
        <dbReference type="EMBL" id="POW10303.1"/>
    </source>
</evidence>
<dbReference type="EMBL" id="PKSL01000047">
    <property type="protein sequence ID" value="POW10303.1"/>
    <property type="molecule type" value="Genomic_DNA"/>
</dbReference>
<dbReference type="VEuPathDB" id="FungiDB:PSTT_06188"/>
<comment type="caution">
    <text evidence="1">The sequence shown here is derived from an EMBL/GenBank/DDBJ whole genome shotgun (WGS) entry which is preliminary data.</text>
</comment>
<dbReference type="Proteomes" id="UP000239156">
    <property type="component" value="Unassembled WGS sequence"/>
</dbReference>
<sequence>MDLNNPPGIDTQLNRSSIDQSFYSQELLTSSHSHEEDSRLGRAGLWTLPAGVKSVTIHDPAPPYEADLGCHERKLNILTSGLAELIVRLYYGSFQSCLRDFNIGEPHDQDTQPRMAWLNSNVPVRILGKQLTNDVLKSGPSAH</sequence>
<keyword evidence="2" id="KW-1185">Reference proteome</keyword>
<organism evidence="1 2">
    <name type="scientific">Puccinia striiformis</name>
    <dbReference type="NCBI Taxonomy" id="27350"/>
    <lineage>
        <taxon>Eukaryota</taxon>
        <taxon>Fungi</taxon>
        <taxon>Dikarya</taxon>
        <taxon>Basidiomycota</taxon>
        <taxon>Pucciniomycotina</taxon>
        <taxon>Pucciniomycetes</taxon>
        <taxon>Pucciniales</taxon>
        <taxon>Pucciniaceae</taxon>
        <taxon>Puccinia</taxon>
    </lineage>
</organism>
<accession>A0A2S4VLB1</accession>
<name>A0A2S4VLB1_9BASI</name>
<protein>
    <submittedName>
        <fullName evidence="1">Uncharacterized protein</fullName>
    </submittedName>
</protein>
<reference evidence="1" key="1">
    <citation type="submission" date="2017-12" db="EMBL/GenBank/DDBJ databases">
        <title>Gene loss provides genomic basis for host adaptation in cereal stripe rust fungi.</title>
        <authorList>
            <person name="Xia C."/>
        </authorList>
    </citation>
    <scope>NUCLEOTIDE SEQUENCE [LARGE SCALE GENOMIC DNA]</scope>
    <source>
        <strain evidence="1">93-210</strain>
    </source>
</reference>
<proteinExistence type="predicted"/>
<dbReference type="AlphaFoldDB" id="A0A2S4VLB1"/>
<evidence type="ECO:0000313" key="2">
    <source>
        <dbReference type="Proteomes" id="UP000239156"/>
    </source>
</evidence>